<dbReference type="Proteomes" id="UP001164790">
    <property type="component" value="Chromosome"/>
</dbReference>
<dbReference type="EMBL" id="MSSM01000042">
    <property type="protein sequence ID" value="RXT18483.1"/>
    <property type="molecule type" value="Genomic_DNA"/>
</dbReference>
<evidence type="ECO:0000313" key="3">
    <source>
        <dbReference type="EMBL" id="UYN55595.1"/>
    </source>
</evidence>
<reference evidence="3" key="2">
    <citation type="submission" date="2022-10" db="EMBL/GenBank/DDBJ databases">
        <title>Comparative genomic analysis and in-vitro probiotic properties of the potential probiotic L. chiayiensis AACE 3.</title>
        <authorList>
            <person name="Kang X."/>
        </authorList>
    </citation>
    <scope>NUCLEOTIDE SEQUENCE</scope>
    <source>
        <strain evidence="3">AACE 3</strain>
    </source>
</reference>
<keyword evidence="1" id="KW-0472">Membrane</keyword>
<dbReference type="Proteomes" id="UP000290475">
    <property type="component" value="Unassembled WGS sequence"/>
</dbReference>
<feature type="transmembrane region" description="Helical" evidence="1">
    <location>
        <begin position="12"/>
        <end position="32"/>
    </location>
</feature>
<evidence type="ECO:0000313" key="5">
    <source>
        <dbReference type="Proteomes" id="UP001164790"/>
    </source>
</evidence>
<keyword evidence="1" id="KW-0812">Transmembrane</keyword>
<dbReference type="RefSeq" id="WP_129302846.1">
    <property type="nucleotide sequence ID" value="NZ_CP074378.1"/>
</dbReference>
<keyword evidence="1" id="KW-1133">Transmembrane helix</keyword>
<sequence>MKVKELFQKHRKLFIAAIIGVVVVFGVFKFIASQPANVLSYISPKFEGYNGYGTVSYNSDQVTKKIESILLTKNGISQNDAEAIINDHVPTKFLTDIKEASKLADAKKQLDSVKVSFNKDSKLSNGDTVKLTVDATKDLPIKGGTKAFKVSGLKKTESYTLKDVMGNYRPTFSGIDGYGELKSNKKSGAHLSVDPDKSLKNGDQVKVKLSSDYRYVQLNKGHVLSGSDHVNFKVTGLTPVSDITDWAKLKSDILADVQSEHESGEISKYDVKSMATYVSVADNYYPNFGSDEAYRKVPASAKYVSFVTVVKITETAGIGTPNVTYRNYGYNDLPYYDGKLHTENPNQLKYSKFFGFSAKTEQAAISDFKASHSNARELKL</sequence>
<evidence type="ECO:0000313" key="2">
    <source>
        <dbReference type="EMBL" id="RXT18483.1"/>
    </source>
</evidence>
<reference evidence="2 4" key="1">
    <citation type="submission" date="2017-01" db="EMBL/GenBank/DDBJ databases">
        <title>Lactobacillus chiayiensis sp. nov., a lactic acid bacterium isolated from compost.</title>
        <authorList>
            <person name="Huang C.-H."/>
        </authorList>
    </citation>
    <scope>NUCLEOTIDE SEQUENCE [LARGE SCALE GENOMIC DNA]</scope>
    <source>
        <strain evidence="2">Chh01</strain>
        <strain evidence="4">chh01</strain>
    </source>
</reference>
<dbReference type="AlphaFoldDB" id="A0A4Q1TJZ1"/>
<protein>
    <submittedName>
        <fullName evidence="2">Uncharacterized protein</fullName>
    </submittedName>
</protein>
<organism evidence="2 4">
    <name type="scientific">Lacticaseibacillus chiayiensis</name>
    <dbReference type="NCBI Taxonomy" id="2100821"/>
    <lineage>
        <taxon>Bacteria</taxon>
        <taxon>Bacillati</taxon>
        <taxon>Bacillota</taxon>
        <taxon>Bacilli</taxon>
        <taxon>Lactobacillales</taxon>
        <taxon>Lactobacillaceae</taxon>
        <taxon>Lacticaseibacillus</taxon>
    </lineage>
</organism>
<gene>
    <name evidence="2" type="ORF">BVJ53_13350</name>
    <name evidence="3" type="ORF">OFW50_08845</name>
</gene>
<keyword evidence="5" id="KW-1185">Reference proteome</keyword>
<dbReference type="EMBL" id="CP107523">
    <property type="protein sequence ID" value="UYN55595.1"/>
    <property type="molecule type" value="Genomic_DNA"/>
</dbReference>
<evidence type="ECO:0000256" key="1">
    <source>
        <dbReference type="SAM" id="Phobius"/>
    </source>
</evidence>
<proteinExistence type="predicted"/>
<accession>A0A4Q1TJZ1</accession>
<name>A0A4Q1TJZ1_9LACO</name>
<evidence type="ECO:0000313" key="4">
    <source>
        <dbReference type="Proteomes" id="UP000290475"/>
    </source>
</evidence>